<comment type="caution">
    <text evidence="1">The sequence shown here is derived from an EMBL/GenBank/DDBJ whole genome shotgun (WGS) entry which is preliminary data.</text>
</comment>
<keyword evidence="2" id="KW-1185">Reference proteome</keyword>
<protein>
    <submittedName>
        <fullName evidence="1">Bacteriocin maturation protein</fullName>
    </submittedName>
</protein>
<dbReference type="Proteomes" id="UP001260980">
    <property type="component" value="Unassembled WGS sequence"/>
</dbReference>
<organism evidence="1 2">
    <name type="scientific">Paenibacillus violae</name>
    <dbReference type="NCBI Taxonomy" id="3077234"/>
    <lineage>
        <taxon>Bacteria</taxon>
        <taxon>Bacillati</taxon>
        <taxon>Bacillota</taxon>
        <taxon>Bacilli</taxon>
        <taxon>Bacillales</taxon>
        <taxon>Paenibacillaceae</taxon>
        <taxon>Paenibacillus</taxon>
    </lineage>
</organism>
<reference evidence="1 2" key="1">
    <citation type="submission" date="2023-10" db="EMBL/GenBank/DDBJ databases">
        <title>Paenibacillus strain PFR10 Genome sequencing and assembly.</title>
        <authorList>
            <person name="Kim I."/>
        </authorList>
    </citation>
    <scope>NUCLEOTIDE SEQUENCE [LARGE SCALE GENOMIC DNA]</scope>
    <source>
        <strain evidence="1 2">PFR10</strain>
    </source>
</reference>
<dbReference type="RefSeq" id="WP_315954646.1">
    <property type="nucleotide sequence ID" value="NZ_JAWCUD010000011.1"/>
</dbReference>
<dbReference type="EMBL" id="JAWCUD010000011">
    <property type="protein sequence ID" value="MDU0204665.1"/>
    <property type="molecule type" value="Genomic_DNA"/>
</dbReference>
<evidence type="ECO:0000313" key="1">
    <source>
        <dbReference type="EMBL" id="MDU0204665.1"/>
    </source>
</evidence>
<dbReference type="Gene3D" id="3.40.50.720">
    <property type="entry name" value="NAD(P)-binding Rossmann-like Domain"/>
    <property type="match status" value="1"/>
</dbReference>
<evidence type="ECO:0000313" key="2">
    <source>
        <dbReference type="Proteomes" id="UP001260980"/>
    </source>
</evidence>
<proteinExistence type="predicted"/>
<sequence>MINFKPNVLAIGSGPFLISLISALLASGATKIHVLISGSVPTDRQRMLERVAHSRKIDPEITIEEVTLEKEGERGWREALRPFESILYVSQEGNIEELRMLHAICKEEKKLFLPGVGLQQVGLAGPLVHHDDEGCWESAFRRFHESAIYKDPQRHNFSSTAGAMLANVVVFQLLKKMTAANDAVQRNQFFLLNLETLEGNWHSFLPHPLVNRRVAAEWIHDFELQFERRSSKVESGLLPYFGRLTSAESGIFHLWEEGDLKQLPLAQCRVQAVDPLSEGPAKLMTDMICADLTHEGARREAGLTGIEVYVSRMAGLLGQEEFIGVGAGETVAEGIGRGLQRSLAELLDKRQAHQLPAVFRVQLSTIEDKYCRFYLQALTTMKGAPMIGLGEELYGFPVIWVGTSDRWYGCAGLNITVALRDALQQALMEAQNILASPTSKVLEVPAVHLAEQLPFSVEIPSCDVTLQTNDLQSAVQVLERNSKRLLVLDLAVEPFLKEEIAGVFGVLLRNNGEKRPRI</sequence>
<accession>A0ABU3RK46</accession>
<gene>
    <name evidence="1" type="ORF">RQP52_26615</name>
</gene>
<name>A0ABU3RK46_9BACL</name>